<keyword evidence="1" id="KW-1133">Transmembrane helix</keyword>
<evidence type="ECO:0008006" key="4">
    <source>
        <dbReference type="Google" id="ProtNLM"/>
    </source>
</evidence>
<comment type="caution">
    <text evidence="2">The sequence shown here is derived from an EMBL/GenBank/DDBJ whole genome shotgun (WGS) entry which is preliminary data.</text>
</comment>
<evidence type="ECO:0000313" key="2">
    <source>
        <dbReference type="EMBL" id="MEY8042464.1"/>
    </source>
</evidence>
<dbReference type="RefSeq" id="WP_345357473.1">
    <property type="nucleotide sequence ID" value="NZ_BAABII010000003.1"/>
</dbReference>
<keyword evidence="1" id="KW-0472">Membrane</keyword>
<dbReference type="EMBL" id="JBGEHV010000057">
    <property type="protein sequence ID" value="MEY8042464.1"/>
    <property type="molecule type" value="Genomic_DNA"/>
</dbReference>
<name>A0ABV4CP05_9PSEU</name>
<accession>A0ABV4CP05</accession>
<gene>
    <name evidence="2" type="ORF">AB8O55_23925</name>
</gene>
<organism evidence="2 3">
    <name type="scientific">Saccharopolyspora cebuensis</name>
    <dbReference type="NCBI Taxonomy" id="418759"/>
    <lineage>
        <taxon>Bacteria</taxon>
        <taxon>Bacillati</taxon>
        <taxon>Actinomycetota</taxon>
        <taxon>Actinomycetes</taxon>
        <taxon>Pseudonocardiales</taxon>
        <taxon>Pseudonocardiaceae</taxon>
        <taxon>Saccharopolyspora</taxon>
    </lineage>
</organism>
<evidence type="ECO:0000256" key="1">
    <source>
        <dbReference type="SAM" id="Phobius"/>
    </source>
</evidence>
<sequence length="243" mass="26165">MADPHRPEPRPDSEIIDAEVVSEEVHDARGSTDADYQEFLEFQRFKEWKRGQAGEPPGAPPAAPPPKRPWWRRALGLLRYKFVRRLLYLLLFLLVVRMLIGYLFGEDDDSGSDGGGPSGAAPVLSTSPQQAVRGAYNLLRGDDPGAACALFADSGKQAFALAHDAPDCPGAARAVRAQITEPGAFANPDFAHDAVEVAGDEAAAYACRIRSTGGPRLGSFGLTRQPDGGWLISAYDMNAAECR</sequence>
<dbReference type="Proteomes" id="UP001564626">
    <property type="component" value="Unassembled WGS sequence"/>
</dbReference>
<feature type="transmembrane region" description="Helical" evidence="1">
    <location>
        <begin position="86"/>
        <end position="104"/>
    </location>
</feature>
<reference evidence="2 3" key="1">
    <citation type="submission" date="2024-08" db="EMBL/GenBank/DDBJ databases">
        <title>Genome mining of Saccharopolyspora cebuensis PGLac3 from Nigerian medicinal plant.</title>
        <authorList>
            <person name="Ezeobiora C.E."/>
            <person name="Igbokwe N.H."/>
            <person name="Amin D.H."/>
            <person name="Mendie U.E."/>
        </authorList>
    </citation>
    <scope>NUCLEOTIDE SEQUENCE [LARGE SCALE GENOMIC DNA]</scope>
    <source>
        <strain evidence="2 3">PGLac3</strain>
    </source>
</reference>
<evidence type="ECO:0000313" key="3">
    <source>
        <dbReference type="Proteomes" id="UP001564626"/>
    </source>
</evidence>
<keyword evidence="1" id="KW-0812">Transmembrane</keyword>
<keyword evidence="3" id="KW-1185">Reference proteome</keyword>
<protein>
    <recommendedName>
        <fullName evidence="4">Nuclear transport factor 2 family protein</fullName>
    </recommendedName>
</protein>
<proteinExistence type="predicted"/>